<name>A0ACB5TDX1_AMBMO</name>
<comment type="caution">
    <text evidence="1">The sequence shown here is derived from an EMBL/GenBank/DDBJ whole genome shotgun (WGS) entry which is preliminary data.</text>
</comment>
<accession>A0ACB5TDX1</accession>
<keyword evidence="2" id="KW-1185">Reference proteome</keyword>
<proteinExistence type="predicted"/>
<dbReference type="Proteomes" id="UP001165064">
    <property type="component" value="Unassembled WGS sequence"/>
</dbReference>
<evidence type="ECO:0000313" key="1">
    <source>
        <dbReference type="EMBL" id="GME86521.1"/>
    </source>
</evidence>
<sequence length="76" mass="8793">MSRVQFHPMGSRISEIRQVKSPNIIEILIFQLTTKDIQVTQPSARFFISFKIQNRNLVSITTIRSRSIRGSDSPFQ</sequence>
<evidence type="ECO:0000313" key="2">
    <source>
        <dbReference type="Proteomes" id="UP001165064"/>
    </source>
</evidence>
<gene>
    <name evidence="1" type="ORF">Amon02_000800900</name>
</gene>
<dbReference type="EMBL" id="BSXS01006904">
    <property type="protein sequence ID" value="GME86521.1"/>
    <property type="molecule type" value="Genomic_DNA"/>
</dbReference>
<reference evidence="1" key="1">
    <citation type="submission" date="2023-04" db="EMBL/GenBank/DDBJ databases">
        <title>Ambrosiozyma monospora NBRC 10751.</title>
        <authorList>
            <person name="Ichikawa N."/>
            <person name="Sato H."/>
            <person name="Tonouchi N."/>
        </authorList>
    </citation>
    <scope>NUCLEOTIDE SEQUENCE</scope>
    <source>
        <strain evidence="1">NBRC 10751</strain>
    </source>
</reference>
<organism evidence="1 2">
    <name type="scientific">Ambrosiozyma monospora</name>
    <name type="common">Yeast</name>
    <name type="synonym">Endomycopsis monosporus</name>
    <dbReference type="NCBI Taxonomy" id="43982"/>
    <lineage>
        <taxon>Eukaryota</taxon>
        <taxon>Fungi</taxon>
        <taxon>Dikarya</taxon>
        <taxon>Ascomycota</taxon>
        <taxon>Saccharomycotina</taxon>
        <taxon>Pichiomycetes</taxon>
        <taxon>Pichiales</taxon>
        <taxon>Pichiaceae</taxon>
        <taxon>Ambrosiozyma</taxon>
    </lineage>
</organism>
<protein>
    <submittedName>
        <fullName evidence="1">Unnamed protein product</fullName>
    </submittedName>
</protein>